<evidence type="ECO:0000313" key="2">
    <source>
        <dbReference type="EMBL" id="CAL4072504.1"/>
    </source>
</evidence>
<dbReference type="AlphaFoldDB" id="A0AAV2QA78"/>
<name>A0AAV2QA78_MEGNR</name>
<dbReference type="GO" id="GO:0043139">
    <property type="term" value="F:5'-3' DNA helicase activity"/>
    <property type="evidence" value="ECO:0007669"/>
    <property type="project" value="InterPro"/>
</dbReference>
<dbReference type="GO" id="GO:0006264">
    <property type="term" value="P:mitochondrial DNA replication"/>
    <property type="evidence" value="ECO:0007669"/>
    <property type="project" value="TreeGrafter"/>
</dbReference>
<evidence type="ECO:0000259" key="1">
    <source>
        <dbReference type="PROSITE" id="PS51199"/>
    </source>
</evidence>
<dbReference type="Gene3D" id="3.40.50.300">
    <property type="entry name" value="P-loop containing nucleotide triphosphate hydrolases"/>
    <property type="match status" value="1"/>
</dbReference>
<dbReference type="Proteomes" id="UP001497623">
    <property type="component" value="Unassembled WGS sequence"/>
</dbReference>
<evidence type="ECO:0000313" key="3">
    <source>
        <dbReference type="Proteomes" id="UP001497623"/>
    </source>
</evidence>
<dbReference type="InterPro" id="IPR007694">
    <property type="entry name" value="DNA_helicase_DnaB-like_C"/>
</dbReference>
<protein>
    <recommendedName>
        <fullName evidence="1">SF4 helicase domain-containing protein</fullName>
    </recommendedName>
</protein>
<feature type="domain" description="SF4 helicase" evidence="1">
    <location>
        <begin position="437"/>
        <end position="686"/>
    </location>
</feature>
<dbReference type="GO" id="GO:0005524">
    <property type="term" value="F:ATP binding"/>
    <property type="evidence" value="ECO:0007669"/>
    <property type="project" value="InterPro"/>
</dbReference>
<accession>A0AAV2QA78</accession>
<feature type="non-terminal residue" evidence="2">
    <location>
        <position position="686"/>
    </location>
</feature>
<sequence>MRLINALQRCFTQQGKFCTYQRYKYLHHSLRDYHQCNLQRHAESSISTKFQSSLVSKKITSSQILPRLLPMKTNLSLGFIHYKPKPINENIKNTVNLLGYRRQIHTLNYVSNKKEDIPDYLEGNVSAAITIDEDLFDDEFDEDIQNELEDDIIDFLSSRAVIYEETDTSFIVQCPTCNHDEYSTRTQDIFVDKNSGYFVCPWCHCAGSWEELMELLDSCEDCLSAEQLKAFNDSTIPLNTAEASVHPILKNVTAATIRHFKVAVSNDGTRLIVPVRDKNGSIVGFESIANLNSNNKVIHRYLSGNVHCISHSELMAAKKMVIVSDALQVMCLAEHNIPAVSLPGDPELVKTILRNGNHNEVILWLNEKLPPRHILLTCMETGISCSIVKFDDWHSPSECGSAGALMQAIHNAQPLVYKTIATFQQFKDVIYHRLTHKHEVNGIQWKRYCGLNDLLLGHRPGELTVVTGPTGSGKTTLMAEYSLDLCSQGVSTLWGSFELSAVRLCEIMLQQFHGKLPPEDEDEFNRLAHDFSQLPLHFLTYHGQQNVDAVLKAMVDAVGVWGVQHVIIDNLQFMLGFNEKVLDRWWEQDRAVQAFRKFATLNNCHLTLIVHPKKVQWQLLSLVSCVVRAKCVQDIQSPNTMTWLKYASTRIQTRRVVKNRYGGQLGVLPLRFHKESLTLSSFFTQK</sequence>
<gene>
    <name evidence="2" type="ORF">MNOR_LOCUS8848</name>
</gene>
<dbReference type="EMBL" id="CAXKWB010004181">
    <property type="protein sequence ID" value="CAL4072504.1"/>
    <property type="molecule type" value="Genomic_DNA"/>
</dbReference>
<dbReference type="PROSITE" id="PS51199">
    <property type="entry name" value="SF4_HELICASE"/>
    <property type="match status" value="1"/>
</dbReference>
<dbReference type="PANTHER" id="PTHR12873">
    <property type="entry name" value="T7-LIKE MITOCHONDRIAL DNA HELICASE"/>
    <property type="match status" value="1"/>
</dbReference>
<dbReference type="PANTHER" id="PTHR12873:SF0">
    <property type="entry name" value="TWINKLE MTDNA HELICASE"/>
    <property type="match status" value="1"/>
</dbReference>
<proteinExistence type="predicted"/>
<dbReference type="Pfam" id="PF13481">
    <property type="entry name" value="AAA_25"/>
    <property type="match status" value="1"/>
</dbReference>
<dbReference type="GO" id="GO:0003697">
    <property type="term" value="F:single-stranded DNA binding"/>
    <property type="evidence" value="ECO:0007669"/>
    <property type="project" value="InterPro"/>
</dbReference>
<dbReference type="InterPro" id="IPR027032">
    <property type="entry name" value="Twinkle-like"/>
</dbReference>
<reference evidence="2 3" key="1">
    <citation type="submission" date="2024-05" db="EMBL/GenBank/DDBJ databases">
        <authorList>
            <person name="Wallberg A."/>
        </authorList>
    </citation>
    <scope>NUCLEOTIDE SEQUENCE [LARGE SCALE GENOMIC DNA]</scope>
</reference>
<keyword evidence="3" id="KW-1185">Reference proteome</keyword>
<dbReference type="GO" id="GO:0005739">
    <property type="term" value="C:mitochondrion"/>
    <property type="evidence" value="ECO:0007669"/>
    <property type="project" value="TreeGrafter"/>
</dbReference>
<dbReference type="SUPFAM" id="SSF52540">
    <property type="entry name" value="P-loop containing nucleoside triphosphate hydrolases"/>
    <property type="match status" value="1"/>
</dbReference>
<organism evidence="2 3">
    <name type="scientific">Meganyctiphanes norvegica</name>
    <name type="common">Northern krill</name>
    <name type="synonym">Thysanopoda norvegica</name>
    <dbReference type="NCBI Taxonomy" id="48144"/>
    <lineage>
        <taxon>Eukaryota</taxon>
        <taxon>Metazoa</taxon>
        <taxon>Ecdysozoa</taxon>
        <taxon>Arthropoda</taxon>
        <taxon>Crustacea</taxon>
        <taxon>Multicrustacea</taxon>
        <taxon>Malacostraca</taxon>
        <taxon>Eumalacostraca</taxon>
        <taxon>Eucarida</taxon>
        <taxon>Euphausiacea</taxon>
        <taxon>Euphausiidae</taxon>
        <taxon>Meganyctiphanes</taxon>
    </lineage>
</organism>
<comment type="caution">
    <text evidence="2">The sequence shown here is derived from an EMBL/GenBank/DDBJ whole genome shotgun (WGS) entry which is preliminary data.</text>
</comment>
<dbReference type="InterPro" id="IPR027417">
    <property type="entry name" value="P-loop_NTPase"/>
</dbReference>